<evidence type="ECO:0000256" key="1">
    <source>
        <dbReference type="SAM" id="Phobius"/>
    </source>
</evidence>
<dbReference type="OrthoDB" id="524886at2"/>
<feature type="transmembrane region" description="Helical" evidence="1">
    <location>
        <begin position="225"/>
        <end position="243"/>
    </location>
</feature>
<evidence type="ECO:0000313" key="3">
    <source>
        <dbReference type="EMBL" id="KGE86436.1"/>
    </source>
</evidence>
<reference evidence="3 4" key="1">
    <citation type="journal article" date="2014" name="Int. J. Syst. Evol. Microbiol.">
        <title>Phaeodactylibacter xiamenensis gen. nov., sp. nov., a member of the family Saprospiraceae isolated from the marine alga Phaeodactylum tricornutum.</title>
        <authorList>
            <person name="Chen Z.Jr."/>
            <person name="Lei X."/>
            <person name="Lai Q."/>
            <person name="Li Y."/>
            <person name="Zhang B."/>
            <person name="Zhang J."/>
            <person name="Zhang H."/>
            <person name="Yang L."/>
            <person name="Zheng W."/>
            <person name="Tian Y."/>
            <person name="Yu Z."/>
            <person name="Xu H.Jr."/>
            <person name="Zheng T."/>
        </authorList>
    </citation>
    <scope>NUCLEOTIDE SEQUENCE [LARGE SCALE GENOMIC DNA]</scope>
    <source>
        <strain evidence="3 4">KD52</strain>
    </source>
</reference>
<dbReference type="RefSeq" id="WP_044225287.1">
    <property type="nucleotide sequence ID" value="NZ_JBKAGJ010000054.1"/>
</dbReference>
<name>A0A098S322_9BACT</name>
<feature type="domain" description="Peptidase M15A C-terminal" evidence="2">
    <location>
        <begin position="41"/>
        <end position="110"/>
    </location>
</feature>
<proteinExistence type="predicted"/>
<dbReference type="SUPFAM" id="SSF55166">
    <property type="entry name" value="Hedgehog/DD-peptidase"/>
    <property type="match status" value="1"/>
</dbReference>
<gene>
    <name evidence="3" type="ORF">IX84_21905</name>
</gene>
<keyword evidence="1" id="KW-1133">Transmembrane helix</keyword>
<dbReference type="InterPro" id="IPR009045">
    <property type="entry name" value="Zn_M74/Hedgehog-like"/>
</dbReference>
<keyword evidence="4" id="KW-1185">Reference proteome</keyword>
<evidence type="ECO:0000259" key="2">
    <source>
        <dbReference type="Pfam" id="PF08291"/>
    </source>
</evidence>
<comment type="caution">
    <text evidence="3">The sequence shown here is derived from an EMBL/GenBank/DDBJ whole genome shotgun (WGS) entry which is preliminary data.</text>
</comment>
<dbReference type="InterPro" id="IPR013230">
    <property type="entry name" value="Peptidase_M15A_C"/>
</dbReference>
<dbReference type="STRING" id="1524460.IX84_21905"/>
<protein>
    <recommendedName>
        <fullName evidence="2">Peptidase M15A C-terminal domain-containing protein</fullName>
    </recommendedName>
</protein>
<dbReference type="Proteomes" id="UP000029736">
    <property type="component" value="Unassembled WGS sequence"/>
</dbReference>
<accession>A0A098S322</accession>
<keyword evidence="1" id="KW-0472">Membrane</keyword>
<sequence>MSNLQTYIPQAPNETTGYVMVSNSSQKLRENFTVGEFYNPKTGLPSHPLAVSVIDAVQYLRTKFGMPIRITSTYRNYIPTGPGVVGAATHSPHMLAQAIDFQFIGSKREVNPIYIELRDDFDNKGPIFQELWDMGIRGFGSYDTFLHLDCVQSELYPVFAAKRTRRHQGQLYSRWNSMKTLRNLYVGPTNVVLDTILVTAGEIRGVFAELGNAEDRGKDIRAKHVMTIALVLAVAGALVYFGYRYFM</sequence>
<dbReference type="Pfam" id="PF08291">
    <property type="entry name" value="Peptidase_M15_3"/>
    <property type="match status" value="1"/>
</dbReference>
<dbReference type="EMBL" id="JPOS01000079">
    <property type="protein sequence ID" value="KGE86436.1"/>
    <property type="molecule type" value="Genomic_DNA"/>
</dbReference>
<keyword evidence="1" id="KW-0812">Transmembrane</keyword>
<dbReference type="AlphaFoldDB" id="A0A098S322"/>
<evidence type="ECO:0000313" key="4">
    <source>
        <dbReference type="Proteomes" id="UP000029736"/>
    </source>
</evidence>
<organism evidence="3 4">
    <name type="scientific">Phaeodactylibacter xiamenensis</name>
    <dbReference type="NCBI Taxonomy" id="1524460"/>
    <lineage>
        <taxon>Bacteria</taxon>
        <taxon>Pseudomonadati</taxon>
        <taxon>Bacteroidota</taxon>
        <taxon>Saprospiria</taxon>
        <taxon>Saprospirales</taxon>
        <taxon>Haliscomenobacteraceae</taxon>
        <taxon>Phaeodactylibacter</taxon>
    </lineage>
</organism>
<dbReference type="Gene3D" id="3.30.1380.10">
    <property type="match status" value="1"/>
</dbReference>